<organism evidence="7 8">
    <name type="scientific">Trichoderma lentiforme</name>
    <dbReference type="NCBI Taxonomy" id="1567552"/>
    <lineage>
        <taxon>Eukaryota</taxon>
        <taxon>Fungi</taxon>
        <taxon>Dikarya</taxon>
        <taxon>Ascomycota</taxon>
        <taxon>Pezizomycotina</taxon>
        <taxon>Sordariomycetes</taxon>
        <taxon>Hypocreomycetidae</taxon>
        <taxon>Hypocreales</taxon>
        <taxon>Hypocreaceae</taxon>
        <taxon>Trichoderma</taxon>
    </lineage>
</organism>
<keyword evidence="2" id="KW-0378">Hydrolase</keyword>
<dbReference type="Pfam" id="PF00271">
    <property type="entry name" value="Helicase_C"/>
    <property type="match status" value="1"/>
</dbReference>
<dbReference type="InterPro" id="IPR001650">
    <property type="entry name" value="Helicase_C-like"/>
</dbReference>
<feature type="region of interest" description="Disordered" evidence="4">
    <location>
        <begin position="1418"/>
        <end position="1454"/>
    </location>
</feature>
<evidence type="ECO:0000256" key="1">
    <source>
        <dbReference type="ARBA" id="ARBA00022741"/>
    </source>
</evidence>
<dbReference type="GO" id="GO:0006281">
    <property type="term" value="P:DNA repair"/>
    <property type="evidence" value="ECO:0007669"/>
    <property type="project" value="TreeGrafter"/>
</dbReference>
<dbReference type="Gene3D" id="3.40.50.300">
    <property type="entry name" value="P-loop containing nucleotide triphosphate hydrolases"/>
    <property type="match status" value="2"/>
</dbReference>
<feature type="domain" description="Helicase ATP-binding" evidence="5">
    <location>
        <begin position="552"/>
        <end position="819"/>
    </location>
</feature>
<dbReference type="GO" id="GO:0016787">
    <property type="term" value="F:hydrolase activity"/>
    <property type="evidence" value="ECO:0007669"/>
    <property type="project" value="UniProtKB-KW"/>
</dbReference>
<dbReference type="InterPro" id="IPR050628">
    <property type="entry name" value="SNF2_RAD54_helicase_TF"/>
</dbReference>
<reference evidence="7 8" key="1">
    <citation type="submission" date="2018-06" db="EMBL/GenBank/DDBJ databases">
        <title>Genome analysis of cellulolytic fungus Trichoderma lentiforme CFAM-422.</title>
        <authorList>
            <person name="Steindorff A.S."/>
            <person name="Formighieri E.F."/>
            <person name="Midorikawa G.E.O."/>
            <person name="Tamietti M.S."/>
            <person name="Ramos E.Z."/>
            <person name="Silva A.S."/>
            <person name="Bon E.P.S."/>
            <person name="Mendes T.D."/>
            <person name="Damaso M.C.T."/>
            <person name="Favaro L.C.L."/>
        </authorList>
    </citation>
    <scope>NUCLEOTIDE SEQUENCE [LARGE SCALE GENOMIC DNA]</scope>
    <source>
        <strain evidence="7 8">CFAM-422</strain>
    </source>
</reference>
<keyword evidence="3" id="KW-0067">ATP-binding</keyword>
<dbReference type="InterPro" id="IPR014001">
    <property type="entry name" value="Helicase_ATP-bd"/>
</dbReference>
<name>A0A9P5CB63_9HYPO</name>
<dbReference type="PANTHER" id="PTHR45626">
    <property type="entry name" value="TRANSCRIPTION TERMINATION FACTOR 2-RELATED"/>
    <property type="match status" value="1"/>
</dbReference>
<dbReference type="EMBL" id="QLNT01000016">
    <property type="protein sequence ID" value="KAF3066966.1"/>
    <property type="molecule type" value="Genomic_DNA"/>
</dbReference>
<dbReference type="CDD" id="cd18793">
    <property type="entry name" value="SF2_C_SNF"/>
    <property type="match status" value="1"/>
</dbReference>
<feature type="compositionally biased region" description="Basic and acidic residues" evidence="4">
    <location>
        <begin position="42"/>
        <end position="55"/>
    </location>
</feature>
<dbReference type="SUPFAM" id="SSF52540">
    <property type="entry name" value="P-loop containing nucleoside triphosphate hydrolases"/>
    <property type="match status" value="2"/>
</dbReference>
<dbReference type="InterPro" id="IPR027417">
    <property type="entry name" value="P-loop_NTPase"/>
</dbReference>
<dbReference type="PROSITE" id="PS51194">
    <property type="entry name" value="HELICASE_CTER"/>
    <property type="match status" value="1"/>
</dbReference>
<dbReference type="InterPro" id="IPR000330">
    <property type="entry name" value="SNF2_N"/>
</dbReference>
<evidence type="ECO:0000259" key="6">
    <source>
        <dbReference type="PROSITE" id="PS51194"/>
    </source>
</evidence>
<dbReference type="InterPro" id="IPR049730">
    <property type="entry name" value="SNF2/RAD54-like_C"/>
</dbReference>
<feature type="compositionally biased region" description="Basic and acidic residues" evidence="4">
    <location>
        <begin position="1431"/>
        <end position="1454"/>
    </location>
</feature>
<protein>
    <recommendedName>
        <fullName evidence="9">Helicase ATP-binding domain-containing protein</fullName>
    </recommendedName>
</protein>
<evidence type="ECO:0000313" key="8">
    <source>
        <dbReference type="Proteomes" id="UP000801864"/>
    </source>
</evidence>
<proteinExistence type="predicted"/>
<dbReference type="GO" id="GO:0005634">
    <property type="term" value="C:nucleus"/>
    <property type="evidence" value="ECO:0007669"/>
    <property type="project" value="TreeGrafter"/>
</dbReference>
<keyword evidence="1" id="KW-0547">Nucleotide-binding</keyword>
<dbReference type="GO" id="GO:0005524">
    <property type="term" value="F:ATP binding"/>
    <property type="evidence" value="ECO:0007669"/>
    <property type="project" value="UniProtKB-KW"/>
</dbReference>
<feature type="compositionally biased region" description="Basic and acidic residues" evidence="4">
    <location>
        <begin position="15"/>
        <end position="27"/>
    </location>
</feature>
<evidence type="ECO:0000256" key="2">
    <source>
        <dbReference type="ARBA" id="ARBA00022801"/>
    </source>
</evidence>
<accession>A0A9P5CB63</accession>
<evidence type="ECO:0000256" key="3">
    <source>
        <dbReference type="ARBA" id="ARBA00022840"/>
    </source>
</evidence>
<evidence type="ECO:0000313" key="7">
    <source>
        <dbReference type="EMBL" id="KAF3066966.1"/>
    </source>
</evidence>
<evidence type="ECO:0000259" key="5">
    <source>
        <dbReference type="PROSITE" id="PS51192"/>
    </source>
</evidence>
<evidence type="ECO:0008006" key="9">
    <source>
        <dbReference type="Google" id="ProtNLM"/>
    </source>
</evidence>
<feature type="region of interest" description="Disordered" evidence="4">
    <location>
        <begin position="1"/>
        <end position="67"/>
    </location>
</feature>
<dbReference type="Proteomes" id="UP000801864">
    <property type="component" value="Unassembled WGS sequence"/>
</dbReference>
<comment type="caution">
    <text evidence="7">The sequence shown here is derived from an EMBL/GenBank/DDBJ whole genome shotgun (WGS) entry which is preliminary data.</text>
</comment>
<feature type="domain" description="Helicase C-terminal" evidence="6">
    <location>
        <begin position="1160"/>
        <end position="1322"/>
    </location>
</feature>
<evidence type="ECO:0000256" key="4">
    <source>
        <dbReference type="SAM" id="MobiDB-lite"/>
    </source>
</evidence>
<dbReference type="SMART" id="SM00490">
    <property type="entry name" value="HELICc"/>
    <property type="match status" value="1"/>
</dbReference>
<dbReference type="SMART" id="SM00487">
    <property type="entry name" value="DEXDc"/>
    <property type="match status" value="1"/>
</dbReference>
<dbReference type="Pfam" id="PF00176">
    <property type="entry name" value="SNF2-rel_dom"/>
    <property type="match status" value="1"/>
</dbReference>
<keyword evidence="8" id="KW-1185">Reference proteome</keyword>
<dbReference type="PROSITE" id="PS51192">
    <property type="entry name" value="HELICASE_ATP_BIND_1"/>
    <property type="match status" value="1"/>
</dbReference>
<sequence length="1454" mass="163733">MTDNKRPASAQGGDNEQKRMRQDEPHATHGQPGPYQAQIEENDVHKASSDDKESSDVSIKVSNDENSRRITKEQWLAGYPVPKTQLPERMTINEDFHAPKTVALSKVDLASAVKKWQEGHKNRPRYAHLLKFENLQNNKKLMAGYLGFDTLPELLHFADFIVPRTIHPLIEIYSRHQEKSTAKFPMAMSPWLKPLLNNGSERCIILRPEGTKTLITNPKEVQLKDIDAILTLLCAAYKLMTANPKRFCQKSSGNSDEFTWDFHHEDWFRAYVAIAFTKNRRSKTTEVPEQGPMRYVGVRGIAEKSEIYGYATLDVISSTQTLEEGYYSSAAVEITKEMALLDPEHNTEAMQKLEQRASNEQIARALDAIDSIGKKPQSTRESLVENDDRILEDIIFDEVANTLHATAPGIDLHRTLMSTLPKEHQRAEMTEKERQSLIDLLRQTLREYKTISPHPNLSQGDQYQLQTITTAGDVTGLADESGTMGSDKDLDCQLDSLRAMRELLGENIPENQNLEQICESRGIDLATLQVNPHNPSVTAKPPQIPDAHRLAELLSGKLRSAMLLSDCGTGKTFVTLLTLKFLLDERIQAHKKGALDLLDGDRVFKPNIIFVPSATLSQFFSEVNSCWAGIFNIYSFYQSRLNCANTDRKIKTIDTLKDLQKYVDRWAKQHQDPETGRVILLTAYSTATRRLLKRRAGKSLTRDQMELLSSQGDAIDYDRQDEEITEIFEDPPECNDGEKGARRIDKSTVAYIRRSEKTLTNDMWNVVVCDECHQIKNPGTRANELVRQLDREALLLVSATPLPNHVRDISGYLRVLWDPAWPFGYQQQKGDAANANAFFGDLVYDSLFDESIKLEVGEPLTLNRVLHGRVKTTSQLSPRELRRAMEYKSFVEDQNGPAYLLNPNLFMEFAKNKEYGTCVSTLAVGPILKLLSVRRGMLTMMTLPNGDVTFMGKGIAGFKTETVELEHSAEVKAKLAAHINILADKLMTPTEAGPSEVLAGGYVLERAGIIFNGAVYRRLSLASTDVNNIKLTTPSIRLLQRLSDLRQGTVGEVPQRLSTTALFNTAGVAQNLDDDLEARINTLGIDESGLPEYQRRKKAWNARSKPSLAAGHEEVDQVALFDTTGGLQWNFYNTRANQKLGFPPDRVNQVRYVAWDSPKYIYTVLEALDAQTKGERLLVYTNNPLTSQMVNALLVAAGVPTLHYMSRNSQTERDKAVEAFNDPATPYICLVTSLQLSAFGVNLHKACHRGLILEQPISQAILLQAQGRLWRIGQKHDVHWKILYSRDSFDCYIESHNLEKYATTLAAEGGIDPRIKGEARVICAFEIMRQHLGQSCSRYSRARVVWSQMDSPKLEHEGLFYSALAQYFFNHPDKSDLVGKHNIKEIAKAWKIGHEITSSMAESPIPLEDGLVLESYEEADDEDTALGKTTSRKEKGERHGKEALTKKAREVKLY</sequence>
<dbReference type="GO" id="GO:0008094">
    <property type="term" value="F:ATP-dependent activity, acting on DNA"/>
    <property type="evidence" value="ECO:0007669"/>
    <property type="project" value="TreeGrafter"/>
</dbReference>
<gene>
    <name evidence="7" type="ORF">CFAM422_009020</name>
</gene>